<comment type="caution">
    <text evidence="1">The sequence shown here is derived from an EMBL/GenBank/DDBJ whole genome shotgun (WGS) entry which is preliminary data.</text>
</comment>
<organism evidence="1 2">
    <name type="scientific">Natronoglomus mannanivorans</name>
    <dbReference type="NCBI Taxonomy" id="2979990"/>
    <lineage>
        <taxon>Archaea</taxon>
        <taxon>Methanobacteriati</taxon>
        <taxon>Methanobacteriota</taxon>
        <taxon>Stenosarchaea group</taxon>
        <taxon>Halobacteria</taxon>
        <taxon>Halobacteriales</taxon>
        <taxon>Natrialbaceae</taxon>
        <taxon>Natronoglomus</taxon>
    </lineage>
</organism>
<accession>A0AAP2YX03</accession>
<evidence type="ECO:0000313" key="1">
    <source>
        <dbReference type="EMBL" id="MCU4740538.1"/>
    </source>
</evidence>
<dbReference type="InterPro" id="IPR036388">
    <property type="entry name" value="WH-like_DNA-bd_sf"/>
</dbReference>
<protein>
    <submittedName>
        <fullName evidence="1">Transcriptional regulator</fullName>
    </submittedName>
</protein>
<dbReference type="InterPro" id="IPR036390">
    <property type="entry name" value="WH_DNA-bd_sf"/>
</dbReference>
<reference evidence="1" key="1">
    <citation type="submission" date="2022-09" db="EMBL/GenBank/DDBJ databases">
        <title>Enrichment on poylsaccharides allowed isolation of novel metabolic and taxonomic groups of Haloarchaea.</title>
        <authorList>
            <person name="Sorokin D.Y."/>
            <person name="Elcheninov A.G."/>
            <person name="Khizhniak T.V."/>
            <person name="Kolganova T.V."/>
            <person name="Kublanov I.V."/>
        </authorList>
    </citation>
    <scope>NUCLEOTIDE SEQUENCE</scope>
    <source>
        <strain evidence="1">AArc-xg1-1</strain>
    </source>
</reference>
<dbReference type="SUPFAM" id="SSF46785">
    <property type="entry name" value="Winged helix' DNA-binding domain"/>
    <property type="match status" value="1"/>
</dbReference>
<evidence type="ECO:0000313" key="2">
    <source>
        <dbReference type="Proteomes" id="UP001321018"/>
    </source>
</evidence>
<dbReference type="AlphaFoldDB" id="A0AAP2YX03"/>
<dbReference type="RefSeq" id="WP_338002745.1">
    <property type="nucleotide sequence ID" value="NZ_JAOPKA010000002.1"/>
</dbReference>
<dbReference type="Gene3D" id="1.10.10.10">
    <property type="entry name" value="Winged helix-like DNA-binding domain superfamily/Winged helix DNA-binding domain"/>
    <property type="match status" value="1"/>
</dbReference>
<dbReference type="EMBL" id="JAOPKA010000002">
    <property type="protein sequence ID" value="MCU4740538.1"/>
    <property type="molecule type" value="Genomic_DNA"/>
</dbReference>
<gene>
    <name evidence="1" type="ORF">OB960_03890</name>
</gene>
<proteinExistence type="predicted"/>
<name>A0AAP2YX03_9EURY</name>
<sequence>MRSPGEWMQLPIDDRILEALESSGMVLSPAVIAENIDKSRHEVNRRLSVLVRYGLVIRVKRGYYEIADPGREYLEGELDTSELDSDEE</sequence>
<dbReference type="Proteomes" id="UP001321018">
    <property type="component" value="Unassembled WGS sequence"/>
</dbReference>